<sequence>MANKFQATAMLFFLISALLGRLVVLNMYTWTLPWVIATLLVGSSTVVSFGLGAVCLFFANQHVSEHQGVFSAFFHFIITYYTIHVGRKGLKHLRKGLLSPRQAQEKRLKEIITQNKNTVYGITFKLKNIQNLRDLKEKHPLTKYDHYELFVQKIAKGEKNVMTTKVVNRLVLTSGTTGKGKLIPRNMDGTLTIIGLIYVLQQKYFPTVRPLQKIFRIHCNSKLRKSESGITIAAGMVVERETAKFMPMFSTPPDGFMIESINEAFYIHFLFALREKYLGSTMVLFSSMFVDGFKYFEEHWPLMVKDIEDGTINKDLNIPPYIRETLERAIRPGNVQRAEEVRRECENGQQGILKRLWPLMEYVVVVDNIGIRNTLMKTIGKGLHFYAPLYRASEALVGLNFNPLNKEDEDYVLMVTDNIYEFIPEDNIDEPEPETYLIDEVKVGKNYEVVISQMDGLYRYRFGDVVQITGYYENTPKVKFMYRTATLLNLFGEKVDQPTIIEALTSALGHLPEVEMKHYCVAESTMLSGLPEYSDAAKKGTHYVFFLELKTSGKGNPSFNVDTAELAKDIDDSIYNGHAFYRSFRDKNRIHACNVVLVKAGAFQELKEFILASSSASEVQFKMPQKLRTTNMATIMLRNRIQ</sequence>
<dbReference type="GO" id="GO:0005737">
    <property type="term" value="C:cytoplasm"/>
    <property type="evidence" value="ECO:0007669"/>
    <property type="project" value="TreeGrafter"/>
</dbReference>
<accession>A0A9Q1C5B4</accession>
<name>A0A9Q1C5B4_HOLLE</name>
<gene>
    <name evidence="4" type="ORF">HOLleu_15755</name>
</gene>
<keyword evidence="5" id="KW-1185">Reference proteome</keyword>
<keyword evidence="1" id="KW-0812">Transmembrane</keyword>
<feature type="domain" description="GH3 middle" evidence="2">
    <location>
        <begin position="411"/>
        <end position="483"/>
    </location>
</feature>
<feature type="transmembrane region" description="Helical" evidence="1">
    <location>
        <begin position="7"/>
        <end position="28"/>
    </location>
</feature>
<evidence type="ECO:0000259" key="2">
    <source>
        <dbReference type="Pfam" id="PF23571"/>
    </source>
</evidence>
<evidence type="ECO:0000256" key="1">
    <source>
        <dbReference type="SAM" id="Phobius"/>
    </source>
</evidence>
<dbReference type="Pfam" id="PF23572">
    <property type="entry name" value="GH3_C"/>
    <property type="match status" value="1"/>
</dbReference>
<dbReference type="InterPro" id="IPR004993">
    <property type="entry name" value="GH3"/>
</dbReference>
<proteinExistence type="predicted"/>
<dbReference type="OrthoDB" id="10004661at2759"/>
<organism evidence="4 5">
    <name type="scientific">Holothuria leucospilota</name>
    <name type="common">Black long sea cucumber</name>
    <name type="synonym">Mertensiothuria leucospilota</name>
    <dbReference type="NCBI Taxonomy" id="206669"/>
    <lineage>
        <taxon>Eukaryota</taxon>
        <taxon>Metazoa</taxon>
        <taxon>Echinodermata</taxon>
        <taxon>Eleutherozoa</taxon>
        <taxon>Echinozoa</taxon>
        <taxon>Holothuroidea</taxon>
        <taxon>Aspidochirotacea</taxon>
        <taxon>Aspidochirotida</taxon>
        <taxon>Holothuriidae</taxon>
        <taxon>Holothuria</taxon>
    </lineage>
</organism>
<reference evidence="4" key="1">
    <citation type="submission" date="2021-10" db="EMBL/GenBank/DDBJ databases">
        <title>Tropical sea cucumber genome reveals ecological adaptation and Cuvierian tubules defense mechanism.</title>
        <authorList>
            <person name="Chen T."/>
        </authorList>
    </citation>
    <scope>NUCLEOTIDE SEQUENCE</scope>
    <source>
        <strain evidence="4">Nanhai2018</strain>
        <tissue evidence="4">Muscle</tissue>
    </source>
</reference>
<keyword evidence="1" id="KW-0472">Membrane</keyword>
<dbReference type="PANTHER" id="PTHR31901:SF9">
    <property type="entry name" value="GH3 DOMAIN-CONTAINING PROTEIN"/>
    <property type="match status" value="1"/>
</dbReference>
<feature type="transmembrane region" description="Helical" evidence="1">
    <location>
        <begin position="34"/>
        <end position="59"/>
    </location>
</feature>
<dbReference type="GO" id="GO:0016881">
    <property type="term" value="F:acid-amino acid ligase activity"/>
    <property type="evidence" value="ECO:0007669"/>
    <property type="project" value="TreeGrafter"/>
</dbReference>
<feature type="domain" description="GH3 C-terminal" evidence="3">
    <location>
        <begin position="534"/>
        <end position="626"/>
    </location>
</feature>
<dbReference type="Pfam" id="PF03321">
    <property type="entry name" value="GH3"/>
    <property type="match status" value="1"/>
</dbReference>
<protein>
    <submittedName>
        <fullName evidence="4">Indole-3-acetic acid-amido synthetase GH3.4</fullName>
    </submittedName>
</protein>
<feature type="transmembrane region" description="Helical" evidence="1">
    <location>
        <begin position="66"/>
        <end position="83"/>
    </location>
</feature>
<evidence type="ECO:0000313" key="4">
    <source>
        <dbReference type="EMBL" id="KAJ8038359.1"/>
    </source>
</evidence>
<keyword evidence="1" id="KW-1133">Transmembrane helix</keyword>
<comment type="caution">
    <text evidence="4">The sequence shown here is derived from an EMBL/GenBank/DDBJ whole genome shotgun (WGS) entry which is preliminary data.</text>
</comment>
<evidence type="ECO:0000313" key="5">
    <source>
        <dbReference type="Proteomes" id="UP001152320"/>
    </source>
</evidence>
<dbReference type="EMBL" id="JAIZAY010000007">
    <property type="protein sequence ID" value="KAJ8038359.1"/>
    <property type="molecule type" value="Genomic_DNA"/>
</dbReference>
<dbReference type="InterPro" id="IPR055377">
    <property type="entry name" value="GH3_M"/>
</dbReference>
<dbReference type="PANTHER" id="PTHR31901">
    <property type="entry name" value="GH3 DOMAIN-CONTAINING PROTEIN"/>
    <property type="match status" value="1"/>
</dbReference>
<dbReference type="Proteomes" id="UP001152320">
    <property type="component" value="Chromosome 7"/>
</dbReference>
<dbReference type="AlphaFoldDB" id="A0A9Q1C5B4"/>
<evidence type="ECO:0000259" key="3">
    <source>
        <dbReference type="Pfam" id="PF23572"/>
    </source>
</evidence>
<dbReference type="Pfam" id="PF23571">
    <property type="entry name" value="GH3_M"/>
    <property type="match status" value="1"/>
</dbReference>
<dbReference type="InterPro" id="IPR055378">
    <property type="entry name" value="GH3_C"/>
</dbReference>